<accession>A0A316FWY6</accession>
<proteinExistence type="predicted"/>
<comment type="caution">
    <text evidence="1">The sequence shown here is derived from an EMBL/GenBank/DDBJ whole genome shotgun (WGS) entry which is preliminary data.</text>
</comment>
<sequence>MRLSSIFSCNSVIWISSLQSSEMGPTNRMVSAMEDHSRNLGFGFQHVPIKSQNELVKLLDELAHHAKVNNMKPLLHFDTHGNKDDGLYIDGENVFIDWNSLSKKLRAINIHTGNNLAVVGATCYGLHAIKPITLSTATPFYLLLSPEEQVSVGFLEKNIPSFYRSLFELGSIDSAFTHHISEEFKFYHCEKMLFIVIARYISQQCKGKGGAARREKLLTEIMSQGMENTAENRKKVRKILKDGLRPDQSLNDRFAGRFLIGRQCSFNISELLDFIESSDAA</sequence>
<organism evidence="1 2">
    <name type="scientific">Pleionea mediterranea</name>
    <dbReference type="NCBI Taxonomy" id="523701"/>
    <lineage>
        <taxon>Bacteria</taxon>
        <taxon>Pseudomonadati</taxon>
        <taxon>Pseudomonadota</taxon>
        <taxon>Gammaproteobacteria</taxon>
        <taxon>Oceanospirillales</taxon>
        <taxon>Pleioneaceae</taxon>
        <taxon>Pleionea</taxon>
    </lineage>
</organism>
<dbReference type="Proteomes" id="UP000245790">
    <property type="component" value="Unassembled WGS sequence"/>
</dbReference>
<name>A0A316FWY6_9GAMM</name>
<gene>
    <name evidence="1" type="ORF">C8D97_103151</name>
</gene>
<dbReference type="AlphaFoldDB" id="A0A316FWY6"/>
<evidence type="ECO:0000313" key="1">
    <source>
        <dbReference type="EMBL" id="PWK53324.1"/>
    </source>
</evidence>
<evidence type="ECO:0000313" key="2">
    <source>
        <dbReference type="Proteomes" id="UP000245790"/>
    </source>
</evidence>
<dbReference type="EMBL" id="QGGU01000003">
    <property type="protein sequence ID" value="PWK53324.1"/>
    <property type="molecule type" value="Genomic_DNA"/>
</dbReference>
<protein>
    <submittedName>
        <fullName evidence="1">Uncharacterized protein</fullName>
    </submittedName>
</protein>
<keyword evidence="2" id="KW-1185">Reference proteome</keyword>
<reference evidence="1 2" key="1">
    <citation type="submission" date="2018-05" db="EMBL/GenBank/DDBJ databases">
        <title>Genomic Encyclopedia of Type Strains, Phase IV (KMG-IV): sequencing the most valuable type-strain genomes for metagenomic binning, comparative biology and taxonomic classification.</title>
        <authorList>
            <person name="Goeker M."/>
        </authorList>
    </citation>
    <scope>NUCLEOTIDE SEQUENCE [LARGE SCALE GENOMIC DNA]</scope>
    <source>
        <strain evidence="1 2">DSM 25350</strain>
    </source>
</reference>